<comment type="caution">
    <text evidence="2">The sequence shown here is derived from an EMBL/GenBank/DDBJ whole genome shotgun (WGS) entry which is preliminary data.</text>
</comment>
<proteinExistence type="predicted"/>
<evidence type="ECO:0000313" key="3">
    <source>
        <dbReference type="Proteomes" id="UP001152300"/>
    </source>
</evidence>
<dbReference type="Proteomes" id="UP001152300">
    <property type="component" value="Unassembled WGS sequence"/>
</dbReference>
<feature type="compositionally biased region" description="Basic and acidic residues" evidence="1">
    <location>
        <begin position="33"/>
        <end position="60"/>
    </location>
</feature>
<dbReference type="OrthoDB" id="3557143at2759"/>
<accession>A0A9X0AWL6</accession>
<sequence>MSSGSNRHINVLDKDERKGKISNSGSVRSNNGKKTELGAPPKEENRAKSKDNPPSRKRSDSQVSGKDSVRSQWSSDCELPDGVTSATDLACHRKLASRQSSSNSSPPRRSPPKLQREKSLDSFSSLSETPSEKIESDITHIRMKKGWLDLRIRADREKDTVYDRQIVELKRELRQLRRRS</sequence>
<name>A0A9X0AWL6_9HELO</name>
<dbReference type="AlphaFoldDB" id="A0A9X0AWL6"/>
<dbReference type="EMBL" id="JAPEIS010000001">
    <property type="protein sequence ID" value="KAJ8070265.1"/>
    <property type="molecule type" value="Genomic_DNA"/>
</dbReference>
<feature type="region of interest" description="Disordered" evidence="1">
    <location>
        <begin position="1"/>
        <end position="137"/>
    </location>
</feature>
<organism evidence="2 3">
    <name type="scientific">Sclerotinia nivalis</name>
    <dbReference type="NCBI Taxonomy" id="352851"/>
    <lineage>
        <taxon>Eukaryota</taxon>
        <taxon>Fungi</taxon>
        <taxon>Dikarya</taxon>
        <taxon>Ascomycota</taxon>
        <taxon>Pezizomycotina</taxon>
        <taxon>Leotiomycetes</taxon>
        <taxon>Helotiales</taxon>
        <taxon>Sclerotiniaceae</taxon>
        <taxon>Sclerotinia</taxon>
    </lineage>
</organism>
<keyword evidence="3" id="KW-1185">Reference proteome</keyword>
<feature type="compositionally biased region" description="Polar residues" evidence="1">
    <location>
        <begin position="61"/>
        <end position="75"/>
    </location>
</feature>
<evidence type="ECO:0000313" key="2">
    <source>
        <dbReference type="EMBL" id="KAJ8070265.1"/>
    </source>
</evidence>
<feature type="compositionally biased region" description="Basic and acidic residues" evidence="1">
    <location>
        <begin position="10"/>
        <end position="19"/>
    </location>
</feature>
<feature type="compositionally biased region" description="Polar residues" evidence="1">
    <location>
        <begin position="21"/>
        <end position="32"/>
    </location>
</feature>
<feature type="compositionally biased region" description="Low complexity" evidence="1">
    <location>
        <begin position="97"/>
        <end position="107"/>
    </location>
</feature>
<gene>
    <name evidence="2" type="ORF">OCU04_000648</name>
</gene>
<protein>
    <submittedName>
        <fullName evidence="2">Uncharacterized protein</fullName>
    </submittedName>
</protein>
<evidence type="ECO:0000256" key="1">
    <source>
        <dbReference type="SAM" id="MobiDB-lite"/>
    </source>
</evidence>
<reference evidence="2" key="1">
    <citation type="submission" date="2022-11" db="EMBL/GenBank/DDBJ databases">
        <title>Genome Resource of Sclerotinia nivalis Strain SnTB1, a Plant Pathogen Isolated from American Ginseng.</title>
        <authorList>
            <person name="Fan S."/>
        </authorList>
    </citation>
    <scope>NUCLEOTIDE SEQUENCE</scope>
    <source>
        <strain evidence="2">SnTB1</strain>
    </source>
</reference>